<proteinExistence type="predicted"/>
<dbReference type="EMBL" id="BORS01000007">
    <property type="protein sequence ID" value="GIO42496.1"/>
    <property type="molecule type" value="Genomic_DNA"/>
</dbReference>
<gene>
    <name evidence="2" type="ORF">J41TS4_22540</name>
</gene>
<keyword evidence="3" id="KW-1185">Reference proteome</keyword>
<name>A0A919Y1Q2_9BACL</name>
<comment type="caution">
    <text evidence="2">The sequence shown here is derived from an EMBL/GenBank/DDBJ whole genome shotgun (WGS) entry which is preliminary data.</text>
</comment>
<evidence type="ECO:0000313" key="3">
    <source>
        <dbReference type="Proteomes" id="UP000678895"/>
    </source>
</evidence>
<organism evidence="2 3">
    <name type="scientific">Paenibacillus apis</name>
    <dbReference type="NCBI Taxonomy" id="1792174"/>
    <lineage>
        <taxon>Bacteria</taxon>
        <taxon>Bacillati</taxon>
        <taxon>Bacillota</taxon>
        <taxon>Bacilli</taxon>
        <taxon>Bacillales</taxon>
        <taxon>Paenibacillaceae</taxon>
        <taxon>Paenibacillus</taxon>
    </lineage>
</organism>
<dbReference type="RefSeq" id="WP_301627315.1">
    <property type="nucleotide sequence ID" value="NZ_BORS01000007.1"/>
</dbReference>
<evidence type="ECO:0000259" key="1">
    <source>
        <dbReference type="Pfam" id="PF23768"/>
    </source>
</evidence>
<protein>
    <recommendedName>
        <fullName evidence="1">DUF7167 domain-containing protein</fullName>
    </recommendedName>
</protein>
<dbReference type="Pfam" id="PF23768">
    <property type="entry name" value="DUF7167"/>
    <property type="match status" value="1"/>
</dbReference>
<evidence type="ECO:0000313" key="2">
    <source>
        <dbReference type="EMBL" id="GIO42496.1"/>
    </source>
</evidence>
<feature type="domain" description="DUF7167" evidence="1">
    <location>
        <begin position="2"/>
        <end position="62"/>
    </location>
</feature>
<sequence>MAKFKFTVSTGFVGSRREETIEIPDEDLEGLDEHEREHLIQTVWEEWLWDGNIDGGWVEVEE</sequence>
<dbReference type="AlphaFoldDB" id="A0A919Y1Q2"/>
<dbReference type="InterPro" id="IPR055591">
    <property type="entry name" value="DUF7167"/>
</dbReference>
<reference evidence="2" key="1">
    <citation type="submission" date="2021-03" db="EMBL/GenBank/DDBJ databases">
        <title>Antimicrobial resistance genes in bacteria isolated from Japanese honey, and their potential for conferring macrolide and lincosamide resistance in the American foulbrood pathogen Paenibacillus larvae.</title>
        <authorList>
            <person name="Okamoto M."/>
            <person name="Kumagai M."/>
            <person name="Kanamori H."/>
            <person name="Takamatsu D."/>
        </authorList>
    </citation>
    <scope>NUCLEOTIDE SEQUENCE</scope>
    <source>
        <strain evidence="2">J41TS4</strain>
    </source>
</reference>
<accession>A0A919Y1Q2</accession>
<dbReference type="Proteomes" id="UP000678895">
    <property type="component" value="Unassembled WGS sequence"/>
</dbReference>